<gene>
    <name evidence="1" type="ORF">EZS28_035422</name>
</gene>
<proteinExistence type="predicted"/>
<dbReference type="EMBL" id="SNRW01016748">
    <property type="protein sequence ID" value="KAA6369052.1"/>
    <property type="molecule type" value="Genomic_DNA"/>
</dbReference>
<protein>
    <submittedName>
        <fullName evidence="1">Uncharacterized protein</fullName>
    </submittedName>
</protein>
<evidence type="ECO:0000313" key="2">
    <source>
        <dbReference type="Proteomes" id="UP000324800"/>
    </source>
</evidence>
<reference evidence="1 2" key="1">
    <citation type="submission" date="2019-03" db="EMBL/GenBank/DDBJ databases">
        <title>Single cell metagenomics reveals metabolic interactions within the superorganism composed of flagellate Streblomastix strix and complex community of Bacteroidetes bacteria on its surface.</title>
        <authorList>
            <person name="Treitli S.C."/>
            <person name="Kolisko M."/>
            <person name="Husnik F."/>
            <person name="Keeling P."/>
            <person name="Hampl V."/>
        </authorList>
    </citation>
    <scope>NUCLEOTIDE SEQUENCE [LARGE SCALE GENOMIC DNA]</scope>
    <source>
        <strain evidence="1">ST1C</strain>
    </source>
</reference>
<organism evidence="1 2">
    <name type="scientific">Streblomastix strix</name>
    <dbReference type="NCBI Taxonomy" id="222440"/>
    <lineage>
        <taxon>Eukaryota</taxon>
        <taxon>Metamonada</taxon>
        <taxon>Preaxostyla</taxon>
        <taxon>Oxymonadida</taxon>
        <taxon>Streblomastigidae</taxon>
        <taxon>Streblomastix</taxon>
    </lineage>
</organism>
<accession>A0A5J4UGN3</accession>
<dbReference type="AlphaFoldDB" id="A0A5J4UGN3"/>
<comment type="caution">
    <text evidence="1">The sequence shown here is derived from an EMBL/GenBank/DDBJ whole genome shotgun (WGS) entry which is preliminary data.</text>
</comment>
<name>A0A5J4UGN3_9EUKA</name>
<sequence>MNSNIMTVCIDEALLDAAGLMDFPELYAYVREREPRPSFKTAPPVPVGEQTLQEQVKINADILENSTEEFVPPEPNMPIKIDYGSKIVNKPPYVYANYDQEIIADTSLVISTTYQRQFEAQKQFNYDSNNDGKVDIMDVWNESGQGTHEAQSHVDIKKQDKLGIYKFDRAACYVRDVPFVTYSFDAKLGDNSIATICKVSYDAC</sequence>
<evidence type="ECO:0000313" key="1">
    <source>
        <dbReference type="EMBL" id="KAA6369052.1"/>
    </source>
</evidence>
<dbReference type="Proteomes" id="UP000324800">
    <property type="component" value="Unassembled WGS sequence"/>
</dbReference>